<keyword evidence="4" id="KW-1185">Reference proteome</keyword>
<organism evidence="3 4">
    <name type="scientific">Amycolatopsis carbonis</name>
    <dbReference type="NCBI Taxonomy" id="715471"/>
    <lineage>
        <taxon>Bacteria</taxon>
        <taxon>Bacillati</taxon>
        <taxon>Actinomycetota</taxon>
        <taxon>Actinomycetes</taxon>
        <taxon>Pseudonocardiales</taxon>
        <taxon>Pseudonocardiaceae</taxon>
        <taxon>Amycolatopsis</taxon>
    </lineage>
</organism>
<evidence type="ECO:0000256" key="1">
    <source>
        <dbReference type="SAM" id="MobiDB-lite"/>
    </source>
</evidence>
<keyword evidence="2" id="KW-0812">Transmembrane</keyword>
<keyword evidence="2" id="KW-0472">Membrane</keyword>
<sequence>MTVPPGDTGTPGSGGGAGENLGTSVPGRTLAYTGFDLGFFVLAAAVLIGLGAVALIAVRRRRADARRTW</sequence>
<dbReference type="EMBL" id="CP127294">
    <property type="protein sequence ID" value="WIX83207.1"/>
    <property type="molecule type" value="Genomic_DNA"/>
</dbReference>
<gene>
    <name evidence="3" type="ORF">QRX50_21815</name>
</gene>
<evidence type="ECO:0000313" key="3">
    <source>
        <dbReference type="EMBL" id="WIX83207.1"/>
    </source>
</evidence>
<evidence type="ECO:0000256" key="2">
    <source>
        <dbReference type="SAM" id="Phobius"/>
    </source>
</evidence>
<keyword evidence="2" id="KW-1133">Transmembrane helix</keyword>
<evidence type="ECO:0008006" key="5">
    <source>
        <dbReference type="Google" id="ProtNLM"/>
    </source>
</evidence>
<proteinExistence type="predicted"/>
<accession>A0A9Y2INR4</accession>
<protein>
    <recommendedName>
        <fullName evidence="5">LPXTG cell wall anchor domain-containing protein</fullName>
    </recommendedName>
</protein>
<evidence type="ECO:0000313" key="4">
    <source>
        <dbReference type="Proteomes" id="UP001236014"/>
    </source>
</evidence>
<dbReference type="Proteomes" id="UP001236014">
    <property type="component" value="Chromosome"/>
</dbReference>
<feature type="region of interest" description="Disordered" evidence="1">
    <location>
        <begin position="1"/>
        <end position="21"/>
    </location>
</feature>
<dbReference type="RefSeq" id="WP_285973761.1">
    <property type="nucleotide sequence ID" value="NZ_CP127294.1"/>
</dbReference>
<feature type="compositionally biased region" description="Gly residues" evidence="1">
    <location>
        <begin position="9"/>
        <end position="19"/>
    </location>
</feature>
<feature type="transmembrane region" description="Helical" evidence="2">
    <location>
        <begin position="37"/>
        <end position="58"/>
    </location>
</feature>
<name>A0A9Y2INR4_9PSEU</name>
<dbReference type="KEGG" id="acab:QRX50_21815"/>
<dbReference type="AlphaFoldDB" id="A0A9Y2INR4"/>
<reference evidence="3 4" key="1">
    <citation type="submission" date="2023-06" db="EMBL/GenBank/DDBJ databases">
        <authorList>
            <person name="Oyuntsetseg B."/>
            <person name="Kim S.B."/>
        </authorList>
    </citation>
    <scope>NUCLEOTIDE SEQUENCE [LARGE SCALE GENOMIC DNA]</scope>
    <source>
        <strain evidence="3 4">2-15</strain>
    </source>
</reference>